<keyword evidence="3" id="KW-1185">Reference proteome</keyword>
<feature type="domain" description="Type 4 fimbrial biogenesis protein PilX N-terminal" evidence="1">
    <location>
        <begin position="1"/>
        <end position="45"/>
    </location>
</feature>
<dbReference type="AlphaFoldDB" id="A0A7Y6NQ46"/>
<accession>A0A7Y6NQ46</accession>
<comment type="caution">
    <text evidence="2">The sequence shown here is derived from an EMBL/GenBank/DDBJ whole genome shotgun (WGS) entry which is preliminary data.</text>
</comment>
<evidence type="ECO:0000313" key="3">
    <source>
        <dbReference type="Proteomes" id="UP000529637"/>
    </source>
</evidence>
<organism evidence="2 3">
    <name type="scientific">Piscinibacter koreensis</name>
    <dbReference type="NCBI Taxonomy" id="2742824"/>
    <lineage>
        <taxon>Bacteria</taxon>
        <taxon>Pseudomonadati</taxon>
        <taxon>Pseudomonadota</taxon>
        <taxon>Betaproteobacteria</taxon>
        <taxon>Burkholderiales</taxon>
        <taxon>Sphaerotilaceae</taxon>
        <taxon>Piscinibacter</taxon>
    </lineage>
</organism>
<name>A0A7Y6NQ46_9BURK</name>
<reference evidence="2 3" key="1">
    <citation type="submission" date="2020-06" db="EMBL/GenBank/DDBJ databases">
        <title>Schlegella sp. ID0723 isolated from air conditioner.</title>
        <authorList>
            <person name="Kim D.Y."/>
            <person name="Kim D.-U."/>
        </authorList>
    </citation>
    <scope>NUCLEOTIDE SEQUENCE [LARGE SCALE GENOMIC DNA]</scope>
    <source>
        <strain evidence="2 3">ID0723</strain>
    </source>
</reference>
<dbReference type="InterPro" id="IPR025746">
    <property type="entry name" value="PilX_N_dom"/>
</dbReference>
<dbReference type="EMBL" id="JABWMJ010000007">
    <property type="protein sequence ID" value="NUZ07226.1"/>
    <property type="molecule type" value="Genomic_DNA"/>
</dbReference>
<proteinExistence type="predicted"/>
<gene>
    <name evidence="2" type="ORF">HQN59_15800</name>
</gene>
<sequence>MTTLLFFAMLLGVAYSHRELIVEQRTAANQVRSTQAFEAAEAGLEWVIARINDNRRIGDDCEPLGGGAASLRDRWLRFEPASRRHLPITWHDGAGEVPTEAACVRGADGWICHCPAGAFALAPPAAAAAAAFRVHVMPGDRPGAVRVVSSGCVGVANACRGAADELGATARLEVALGLLPALRSLPVAALTARGDIASGAGFAAKNADPSSGVALHAGARIDAPHVELAGPAGSALATTAIAGDAAVAAQPPERLFAALFGAEPARWSTQPNVVEVECALDCAGALSRALSGGGENAILHVSGDASLVGPVTLGSPRAPVLIVASGTLALSGAVSVQGVVYAGALAWTGSGGAIHGAAISESDYTGSGSPSFVYDPLVLERLRGAGTFARVSGSWRDF</sequence>
<dbReference type="Proteomes" id="UP000529637">
    <property type="component" value="Unassembled WGS sequence"/>
</dbReference>
<evidence type="ECO:0000259" key="1">
    <source>
        <dbReference type="Pfam" id="PF14341"/>
    </source>
</evidence>
<protein>
    <submittedName>
        <fullName evidence="2">Pilus assembly PilX N-terminal domain-containing protein</fullName>
    </submittedName>
</protein>
<evidence type="ECO:0000313" key="2">
    <source>
        <dbReference type="EMBL" id="NUZ07226.1"/>
    </source>
</evidence>
<dbReference type="Pfam" id="PF14341">
    <property type="entry name" value="PilX_N"/>
    <property type="match status" value="1"/>
</dbReference>